<dbReference type="InterPro" id="IPR006153">
    <property type="entry name" value="Cation/H_exchanger_TM"/>
</dbReference>
<keyword evidence="10" id="KW-1185">Reference proteome</keyword>
<dbReference type="InterPro" id="IPR050794">
    <property type="entry name" value="CPA2_transporter"/>
</dbReference>
<reference evidence="9 10" key="1">
    <citation type="submission" date="2024-10" db="EMBL/GenBank/DDBJ databases">
        <title>The Natural Products Discovery Center: Release of the First 8490 Sequenced Strains for Exploring Actinobacteria Biosynthetic Diversity.</title>
        <authorList>
            <person name="Kalkreuter E."/>
            <person name="Kautsar S.A."/>
            <person name="Yang D."/>
            <person name="Bader C.D."/>
            <person name="Teijaro C.N."/>
            <person name="Fluegel L."/>
            <person name="Davis C.M."/>
            <person name="Simpson J.R."/>
            <person name="Lauterbach L."/>
            <person name="Steele A.D."/>
            <person name="Gui C."/>
            <person name="Meng S."/>
            <person name="Li G."/>
            <person name="Viehrig K."/>
            <person name="Ye F."/>
            <person name="Su P."/>
            <person name="Kiefer A.F."/>
            <person name="Nichols A."/>
            <person name="Cepeda A.J."/>
            <person name="Yan W."/>
            <person name="Fan B."/>
            <person name="Jiang Y."/>
            <person name="Adhikari A."/>
            <person name="Zheng C.-J."/>
            <person name="Schuster L."/>
            <person name="Cowan T.M."/>
            <person name="Smanski M.J."/>
            <person name="Chevrette M.G."/>
            <person name="De Carvalho L.P.S."/>
            <person name="Shen B."/>
        </authorList>
    </citation>
    <scope>NUCLEOTIDE SEQUENCE [LARGE SCALE GENOMIC DNA]</scope>
    <source>
        <strain evidence="9 10">NPDC051599</strain>
    </source>
</reference>
<dbReference type="Pfam" id="PF00999">
    <property type="entry name" value="Na_H_Exchanger"/>
    <property type="match status" value="1"/>
</dbReference>
<feature type="transmembrane region" description="Helical" evidence="7">
    <location>
        <begin position="6"/>
        <end position="27"/>
    </location>
</feature>
<dbReference type="PANTHER" id="PTHR32468:SF0">
    <property type="entry name" value="K(+)_H(+) ANTIPORTER 1"/>
    <property type="match status" value="1"/>
</dbReference>
<evidence type="ECO:0000256" key="5">
    <source>
        <dbReference type="ARBA" id="ARBA00023065"/>
    </source>
</evidence>
<name>A0ABW7Y986_STRCE</name>
<dbReference type="RefSeq" id="WP_398659210.1">
    <property type="nucleotide sequence ID" value="NZ_JBITDC010000012.1"/>
</dbReference>
<keyword evidence="4 7" id="KW-1133">Transmembrane helix</keyword>
<feature type="transmembrane region" description="Helical" evidence="7">
    <location>
        <begin position="205"/>
        <end position="226"/>
    </location>
</feature>
<evidence type="ECO:0000256" key="1">
    <source>
        <dbReference type="ARBA" id="ARBA00004141"/>
    </source>
</evidence>
<dbReference type="PANTHER" id="PTHR32468">
    <property type="entry name" value="CATION/H + ANTIPORTER"/>
    <property type="match status" value="1"/>
</dbReference>
<feature type="transmembrane region" description="Helical" evidence="7">
    <location>
        <begin position="176"/>
        <end position="199"/>
    </location>
</feature>
<protein>
    <submittedName>
        <fullName evidence="9">Cation:proton antiporter</fullName>
    </submittedName>
</protein>
<dbReference type="Gene3D" id="1.20.1530.20">
    <property type="match status" value="1"/>
</dbReference>
<evidence type="ECO:0000313" key="9">
    <source>
        <dbReference type="EMBL" id="MFI5678679.1"/>
    </source>
</evidence>
<sequence>MDFLQPLGHAAHLAALLAVILLLARVGRSVARRLRQPEVIGEIVVGLLSGPAVLRLLGQDTFDAVLPGSALEALKYVAKAGLVLFLVGLAHELRVRSGAERHATLWLAAGSLFAPLFAGTLLAGFVLLQDDPAVRGDAPLPAFVLMVAVTMSITAVPVLARILADRGMSTTSAGRLALAAAVVIDSVGWLLCMLAISLNTGSATGFLHSVLGIGFGAAGALAVRFGVRVAAVGRACALRPRTATVVLGAAALAVAWTVEQFGMTAILGAALVGLAIPSGDASPWTPVVANLTRAGRTLVPAFFVVTGITVLNQAFSQLSWALLVTTLVLACAGKGVGGYLGARLGGQPRDASRRIAVLMNSRGLTELIVLQAGFSAGILTAPLVLALTLMAVATTAATGPLLGLLDRGASRPEPARTLEPVAVAAEGGTR</sequence>
<dbReference type="Proteomes" id="UP001612415">
    <property type="component" value="Unassembled WGS sequence"/>
</dbReference>
<feature type="transmembrane region" description="Helical" evidence="7">
    <location>
        <begin position="238"/>
        <end position="258"/>
    </location>
</feature>
<evidence type="ECO:0000256" key="4">
    <source>
        <dbReference type="ARBA" id="ARBA00022989"/>
    </source>
</evidence>
<feature type="transmembrane region" description="Helical" evidence="7">
    <location>
        <begin position="297"/>
        <end position="315"/>
    </location>
</feature>
<feature type="transmembrane region" description="Helical" evidence="7">
    <location>
        <begin position="363"/>
        <end position="379"/>
    </location>
</feature>
<comment type="subcellular location">
    <subcellularLocation>
        <location evidence="1">Membrane</location>
        <topology evidence="1">Multi-pass membrane protein</topology>
    </subcellularLocation>
</comment>
<evidence type="ECO:0000256" key="3">
    <source>
        <dbReference type="ARBA" id="ARBA00022692"/>
    </source>
</evidence>
<evidence type="ECO:0000313" key="10">
    <source>
        <dbReference type="Proteomes" id="UP001612415"/>
    </source>
</evidence>
<feature type="transmembrane region" description="Helical" evidence="7">
    <location>
        <begin position="140"/>
        <end position="164"/>
    </location>
</feature>
<proteinExistence type="predicted"/>
<evidence type="ECO:0000259" key="8">
    <source>
        <dbReference type="Pfam" id="PF00999"/>
    </source>
</evidence>
<evidence type="ECO:0000256" key="6">
    <source>
        <dbReference type="ARBA" id="ARBA00023136"/>
    </source>
</evidence>
<feature type="transmembrane region" description="Helical" evidence="7">
    <location>
        <begin position="321"/>
        <end position="342"/>
    </location>
</feature>
<feature type="transmembrane region" description="Helical" evidence="7">
    <location>
        <begin position="105"/>
        <end position="128"/>
    </location>
</feature>
<dbReference type="InterPro" id="IPR038770">
    <property type="entry name" value="Na+/solute_symporter_sf"/>
</dbReference>
<comment type="caution">
    <text evidence="9">The sequence shown here is derived from an EMBL/GenBank/DDBJ whole genome shotgun (WGS) entry which is preliminary data.</text>
</comment>
<evidence type="ECO:0000256" key="7">
    <source>
        <dbReference type="SAM" id="Phobius"/>
    </source>
</evidence>
<keyword evidence="6 7" id="KW-0472">Membrane</keyword>
<feature type="domain" description="Cation/H+ exchanger transmembrane" evidence="8">
    <location>
        <begin position="21"/>
        <end position="402"/>
    </location>
</feature>
<keyword evidence="5" id="KW-0406">Ion transport</keyword>
<organism evidence="9 10">
    <name type="scientific">Streptomyces cellulosae</name>
    <dbReference type="NCBI Taxonomy" id="1968"/>
    <lineage>
        <taxon>Bacteria</taxon>
        <taxon>Bacillati</taxon>
        <taxon>Actinomycetota</taxon>
        <taxon>Actinomycetes</taxon>
        <taxon>Kitasatosporales</taxon>
        <taxon>Streptomycetaceae</taxon>
        <taxon>Streptomyces</taxon>
    </lineage>
</organism>
<accession>A0ABW7Y986</accession>
<evidence type="ECO:0000256" key="2">
    <source>
        <dbReference type="ARBA" id="ARBA00022448"/>
    </source>
</evidence>
<keyword evidence="2" id="KW-0813">Transport</keyword>
<dbReference type="EMBL" id="JBITDC010000012">
    <property type="protein sequence ID" value="MFI5678679.1"/>
    <property type="molecule type" value="Genomic_DNA"/>
</dbReference>
<gene>
    <name evidence="9" type="ORF">ACIA8P_29115</name>
</gene>
<keyword evidence="3 7" id="KW-0812">Transmembrane</keyword>